<dbReference type="Gene3D" id="3.40.50.300">
    <property type="entry name" value="P-loop containing nucleotide triphosphate hydrolases"/>
    <property type="match status" value="2"/>
</dbReference>
<accession>A0ABY8H3F6</accession>
<keyword evidence="6 15" id="KW-0347">Helicase</keyword>
<dbReference type="InterPro" id="IPR000212">
    <property type="entry name" value="DNA_helicase_UvrD/REP"/>
</dbReference>
<dbReference type="InterPro" id="IPR014017">
    <property type="entry name" value="DNA_helicase_UvrD-like_C"/>
</dbReference>
<dbReference type="PANTHER" id="PTHR11070">
    <property type="entry name" value="UVRD / RECB / PCRA DNA HELICASE FAMILY MEMBER"/>
    <property type="match status" value="1"/>
</dbReference>
<dbReference type="EMBL" id="CP121252">
    <property type="protein sequence ID" value="WFP15666.1"/>
    <property type="molecule type" value="Genomic_DNA"/>
</dbReference>
<keyword evidence="19" id="KW-1185">Reference proteome</keyword>
<evidence type="ECO:0000256" key="7">
    <source>
        <dbReference type="ARBA" id="ARBA00022839"/>
    </source>
</evidence>
<keyword evidence="8 15" id="KW-0067">ATP-binding</keyword>
<evidence type="ECO:0000256" key="5">
    <source>
        <dbReference type="ARBA" id="ARBA00022801"/>
    </source>
</evidence>
<dbReference type="InterPro" id="IPR038726">
    <property type="entry name" value="PDDEXK_AddAB-type"/>
</dbReference>
<dbReference type="InterPro" id="IPR027417">
    <property type="entry name" value="P-loop_NTPase"/>
</dbReference>
<evidence type="ECO:0000256" key="8">
    <source>
        <dbReference type="ARBA" id="ARBA00022840"/>
    </source>
</evidence>
<reference evidence="18 19" key="1">
    <citation type="submission" date="2023-04" db="EMBL/GenBank/DDBJ databases">
        <title>Funneling lignin-derived compounds into biodiesel using alkali-halophilic Citricoccus sp. P2.</title>
        <authorList>
            <person name="Luo C.-B."/>
        </authorList>
    </citation>
    <scope>NUCLEOTIDE SEQUENCE [LARGE SCALE GENOMIC DNA]</scope>
    <source>
        <strain evidence="18 19">P2</strain>
    </source>
</reference>
<dbReference type="Pfam" id="PF00580">
    <property type="entry name" value="UvrD-helicase"/>
    <property type="match status" value="1"/>
</dbReference>
<evidence type="ECO:0000256" key="13">
    <source>
        <dbReference type="ARBA" id="ARBA00034808"/>
    </source>
</evidence>
<evidence type="ECO:0000256" key="1">
    <source>
        <dbReference type="ARBA" id="ARBA00009922"/>
    </source>
</evidence>
<gene>
    <name evidence="18" type="ORF">P8192_09670</name>
</gene>
<dbReference type="EC" id="5.6.2.4" evidence="13"/>
<feature type="binding site" evidence="15">
    <location>
        <begin position="42"/>
        <end position="49"/>
    </location>
    <ligand>
        <name>ATP</name>
        <dbReference type="ChEBI" id="CHEBI:30616"/>
    </ligand>
</feature>
<evidence type="ECO:0000256" key="14">
    <source>
        <dbReference type="ARBA" id="ARBA00048988"/>
    </source>
</evidence>
<proteinExistence type="inferred from homology"/>
<keyword evidence="7" id="KW-0269">Exonuclease</keyword>
<dbReference type="Proteomes" id="UP001219037">
    <property type="component" value="Chromosome"/>
</dbReference>
<evidence type="ECO:0000256" key="3">
    <source>
        <dbReference type="ARBA" id="ARBA00022741"/>
    </source>
</evidence>
<evidence type="ECO:0000256" key="12">
    <source>
        <dbReference type="ARBA" id="ARBA00034617"/>
    </source>
</evidence>
<evidence type="ECO:0000256" key="15">
    <source>
        <dbReference type="PROSITE-ProRule" id="PRU00560"/>
    </source>
</evidence>
<dbReference type="PROSITE" id="PS51198">
    <property type="entry name" value="UVRD_HELICASE_ATP_BIND"/>
    <property type="match status" value="1"/>
</dbReference>
<dbReference type="PANTHER" id="PTHR11070:SF59">
    <property type="entry name" value="DNA 3'-5' HELICASE"/>
    <property type="match status" value="1"/>
</dbReference>
<evidence type="ECO:0000256" key="4">
    <source>
        <dbReference type="ARBA" id="ARBA00022763"/>
    </source>
</evidence>
<dbReference type="Gene3D" id="1.10.10.160">
    <property type="match status" value="1"/>
</dbReference>
<keyword evidence="11" id="KW-0413">Isomerase</keyword>
<comment type="catalytic activity">
    <reaction evidence="14">
        <text>ATP + H2O = ADP + phosphate + H(+)</text>
        <dbReference type="Rhea" id="RHEA:13065"/>
        <dbReference type="ChEBI" id="CHEBI:15377"/>
        <dbReference type="ChEBI" id="CHEBI:15378"/>
        <dbReference type="ChEBI" id="CHEBI:30616"/>
        <dbReference type="ChEBI" id="CHEBI:43474"/>
        <dbReference type="ChEBI" id="CHEBI:456216"/>
        <dbReference type="EC" id="5.6.2.4"/>
    </reaction>
</comment>
<name>A0ABY8H3F6_9MICC</name>
<keyword evidence="10" id="KW-0234">DNA repair</keyword>
<dbReference type="RefSeq" id="WP_278156591.1">
    <property type="nucleotide sequence ID" value="NZ_CP121252.1"/>
</dbReference>
<evidence type="ECO:0000256" key="16">
    <source>
        <dbReference type="SAM" id="MobiDB-lite"/>
    </source>
</evidence>
<comment type="catalytic activity">
    <reaction evidence="12">
        <text>Couples ATP hydrolysis with the unwinding of duplex DNA by translocating in the 3'-5' direction.</text>
        <dbReference type="EC" id="5.6.2.4"/>
    </reaction>
</comment>
<evidence type="ECO:0000313" key="19">
    <source>
        <dbReference type="Proteomes" id="UP001219037"/>
    </source>
</evidence>
<protein>
    <recommendedName>
        <fullName evidence="13">DNA 3'-5' helicase</fullName>
        <ecNumber evidence="13">5.6.2.4</ecNumber>
    </recommendedName>
</protein>
<dbReference type="Pfam" id="PF12705">
    <property type="entry name" value="PDDEXK_1"/>
    <property type="match status" value="1"/>
</dbReference>
<keyword evidence="5 15" id="KW-0378">Hydrolase</keyword>
<comment type="similarity">
    <text evidence="1">Belongs to the helicase family. UvrD subfamily.</text>
</comment>
<dbReference type="InterPro" id="IPR011604">
    <property type="entry name" value="PDDEXK-like_dom_sf"/>
</dbReference>
<dbReference type="InterPro" id="IPR014016">
    <property type="entry name" value="UvrD-like_ATP-bd"/>
</dbReference>
<dbReference type="SUPFAM" id="SSF52540">
    <property type="entry name" value="P-loop containing nucleoside triphosphate hydrolases"/>
    <property type="match status" value="1"/>
</dbReference>
<evidence type="ECO:0000256" key="6">
    <source>
        <dbReference type="ARBA" id="ARBA00022806"/>
    </source>
</evidence>
<organism evidence="18 19">
    <name type="scientific">Citricoccus muralis</name>
    <dbReference type="NCBI Taxonomy" id="169134"/>
    <lineage>
        <taxon>Bacteria</taxon>
        <taxon>Bacillati</taxon>
        <taxon>Actinomycetota</taxon>
        <taxon>Actinomycetes</taxon>
        <taxon>Micrococcales</taxon>
        <taxon>Micrococcaceae</taxon>
        <taxon>Citricoccus</taxon>
    </lineage>
</organism>
<dbReference type="Pfam" id="PF13361">
    <property type="entry name" value="UvrD_C"/>
    <property type="match status" value="1"/>
</dbReference>
<keyword evidence="9" id="KW-0238">DNA-binding</keyword>
<evidence type="ECO:0000256" key="2">
    <source>
        <dbReference type="ARBA" id="ARBA00022722"/>
    </source>
</evidence>
<evidence type="ECO:0000313" key="18">
    <source>
        <dbReference type="EMBL" id="WFP15666.1"/>
    </source>
</evidence>
<sequence length="1092" mass="119819">MTDVPLSLTTTTESSAPRPELDAEQRGVVELAPGHGPTLVLGAPGTGRTTVALEYAVERIRRGDEVLMLTGSRQGADRLRDRLTARLTHEGLGTRAGSPVRSYASYAFDLLRRMRADGFLPHLNQSPRLLSGAEQDRVIAELIEGYRAEPDFSPEWPDSLRAAVGLDGFRREVRELIDRTSEYGVDPGRLRDLGVEQHREEWVAAARLLQDYRDVLDLGRADAFDPAGLITSACRLWDEHPEFAEQERARLGVIVVDDLQNVTPAIHQLILRLATDRDAVLTADPDVTVEGFRGARPQLVGEYPQALISGDLSAEQRGERIHRLRTGYRMRPDVHEAWARAARRLPAVPGLPDYRGLAVPIHTAERCSETDVHWVATELQQRLLILQQVLDVHHREQVPLSRIAVLARTGSAVAEIGRFLESEGVPVRRTMADTVLNREPAVTPLLRLVELTEPNAEPAEEIQPHAGWLITGRYGGSSALHLRRLRQRLLAVARDREDHRNSSALLSQLLTDPESFHDLLALNPEWSVPDYARGAHRIARMLTAAARAAGQPESTAETVLWAAWDAVRTDVAARWEADALSADAVASRRADRDLDAVVALFEAAERYVDQFPGRSAHGFVEYLEQQQLPMDSLSTRAVHAESVTVLTPSSAAGQEWDVVILAGVQDGVWPNTRLRGQLLHTQHLVDMVTGRSGQTTYTDQLAEVRADEMRTFCAALSRARHRLIGIAVNTEDAQPSPFLDVVSPWNDHTAARELTKVADPLTEAALVASLRRTLETGGDSELNDAAIAATVLAQQSVSGADPDSWWGLAPLSTEQPVQGPGAVEDDDAIHLSPSTVETALNSPLQWFIQQVGGRGGSTLAMSLGTLIHSIAEDHPAGTLDELINALDARFASLGLDPGWEADQLRVRCESMLGFFADYVRDMRQQGRTLVATEQRVTVDERIGDVHLVLRGSIDRLEATADGRSYVVDLKTGTNPPTAKELEQLPQLGVYQTMLRSQALTGLDDDVDMDLPHRRRPAGAALVQLGSTTKNLKIQEQAAVTDDDTWAENQLVQAAGLVAGPTYLAVHRPGKECRLGALCPLCDEGKQITVWNR</sequence>
<dbReference type="InterPro" id="IPR013986">
    <property type="entry name" value="DExx_box_DNA_helicase_dom_sf"/>
</dbReference>
<keyword evidence="2" id="KW-0540">Nuclease</keyword>
<evidence type="ECO:0000256" key="9">
    <source>
        <dbReference type="ARBA" id="ARBA00023125"/>
    </source>
</evidence>
<evidence type="ECO:0000256" key="10">
    <source>
        <dbReference type="ARBA" id="ARBA00023204"/>
    </source>
</evidence>
<evidence type="ECO:0000256" key="11">
    <source>
        <dbReference type="ARBA" id="ARBA00023235"/>
    </source>
</evidence>
<keyword evidence="3 15" id="KW-0547">Nucleotide-binding</keyword>
<evidence type="ECO:0000259" key="17">
    <source>
        <dbReference type="PROSITE" id="PS51198"/>
    </source>
</evidence>
<feature type="domain" description="UvrD-like helicase ATP-binding" evidence="17">
    <location>
        <begin position="21"/>
        <end position="331"/>
    </location>
</feature>
<feature type="region of interest" description="Disordered" evidence="16">
    <location>
        <begin position="1"/>
        <end position="20"/>
    </location>
</feature>
<dbReference type="Gene3D" id="3.90.320.10">
    <property type="match status" value="1"/>
</dbReference>
<keyword evidence="4" id="KW-0227">DNA damage</keyword>